<dbReference type="AlphaFoldDB" id="A0A2J7ZLI8"/>
<proteinExistence type="predicted"/>
<sequence>DQQQPDQLYCLALVHRRDLPCLRALDASHLPLLENIRDKGTEAIRQRYGLLPSGLRLFLHYHPSYWHLHVHLAAVALATPGAAAGKAILLDDVIDNIKLFGGDYWRRRTLTFQLGEADELWRLLGPGTD</sequence>
<dbReference type="GO" id="GO:0000932">
    <property type="term" value="C:P-body"/>
    <property type="evidence" value="ECO:0007669"/>
    <property type="project" value="TreeGrafter"/>
</dbReference>
<gene>
    <name evidence="1" type="ORF">TSOC_013007</name>
</gene>
<evidence type="ECO:0000313" key="2">
    <source>
        <dbReference type="Proteomes" id="UP000236333"/>
    </source>
</evidence>
<dbReference type="PANTHER" id="PTHR12978">
    <property type="entry name" value="HISTIDINE TRIAD HIT PROTEIN MEMBER"/>
    <property type="match status" value="1"/>
</dbReference>
<dbReference type="InterPro" id="IPR008594">
    <property type="entry name" value="DcpS/DCS2"/>
</dbReference>
<dbReference type="OrthoDB" id="10264956at2759"/>
<evidence type="ECO:0000313" key="1">
    <source>
        <dbReference type="EMBL" id="PNH01120.1"/>
    </source>
</evidence>
<dbReference type="GO" id="GO:0016787">
    <property type="term" value="F:hydrolase activity"/>
    <property type="evidence" value="ECO:0007669"/>
    <property type="project" value="InterPro"/>
</dbReference>
<dbReference type="PANTHER" id="PTHR12978:SF0">
    <property type="entry name" value="M7GPPPX DIPHOSPHATASE"/>
    <property type="match status" value="1"/>
</dbReference>
<accession>A0A2J7ZLI8</accession>
<dbReference type="Proteomes" id="UP000236333">
    <property type="component" value="Unassembled WGS sequence"/>
</dbReference>
<name>A0A2J7ZLI8_9CHLO</name>
<dbReference type="GO" id="GO:0000290">
    <property type="term" value="P:deadenylation-dependent decapping of nuclear-transcribed mRNA"/>
    <property type="evidence" value="ECO:0007669"/>
    <property type="project" value="InterPro"/>
</dbReference>
<dbReference type="GO" id="GO:0005634">
    <property type="term" value="C:nucleus"/>
    <property type="evidence" value="ECO:0007669"/>
    <property type="project" value="TreeGrafter"/>
</dbReference>
<dbReference type="GO" id="GO:0000340">
    <property type="term" value="F:RNA 7-methylguanosine cap binding"/>
    <property type="evidence" value="ECO:0007669"/>
    <property type="project" value="TreeGrafter"/>
</dbReference>
<reference evidence="1 2" key="1">
    <citation type="journal article" date="2017" name="Mol. Biol. Evol.">
        <title>The 4-celled Tetrabaena socialis nuclear genome reveals the essential components for genetic control of cell number at the origin of multicellularity in the volvocine lineage.</title>
        <authorList>
            <person name="Featherston J."/>
            <person name="Arakaki Y."/>
            <person name="Hanschen E.R."/>
            <person name="Ferris P.J."/>
            <person name="Michod R.E."/>
            <person name="Olson B.J.S.C."/>
            <person name="Nozaki H."/>
            <person name="Durand P.M."/>
        </authorList>
    </citation>
    <scope>NUCLEOTIDE SEQUENCE [LARGE SCALE GENOMIC DNA]</scope>
    <source>
        <strain evidence="1 2">NIES-571</strain>
    </source>
</reference>
<keyword evidence="2" id="KW-1185">Reference proteome</keyword>
<dbReference type="Pfam" id="PF11969">
    <property type="entry name" value="DcpS_C"/>
    <property type="match status" value="1"/>
</dbReference>
<feature type="non-terminal residue" evidence="1">
    <location>
        <position position="1"/>
    </location>
</feature>
<dbReference type="EMBL" id="PGGS01001009">
    <property type="protein sequence ID" value="PNH01120.1"/>
    <property type="molecule type" value="Genomic_DNA"/>
</dbReference>
<dbReference type="SUPFAM" id="SSF54197">
    <property type="entry name" value="HIT-like"/>
    <property type="match status" value="1"/>
</dbReference>
<comment type="caution">
    <text evidence="1">The sequence shown here is derived from an EMBL/GenBank/DDBJ whole genome shotgun (WGS) entry which is preliminary data.</text>
</comment>
<protein>
    <submittedName>
        <fullName evidence="1">M7GpppX diphosphatase</fullName>
    </submittedName>
</protein>
<dbReference type="Gene3D" id="3.30.428.10">
    <property type="entry name" value="HIT-like"/>
    <property type="match status" value="1"/>
</dbReference>
<organism evidence="1 2">
    <name type="scientific">Tetrabaena socialis</name>
    <dbReference type="NCBI Taxonomy" id="47790"/>
    <lineage>
        <taxon>Eukaryota</taxon>
        <taxon>Viridiplantae</taxon>
        <taxon>Chlorophyta</taxon>
        <taxon>core chlorophytes</taxon>
        <taxon>Chlorophyceae</taxon>
        <taxon>CS clade</taxon>
        <taxon>Chlamydomonadales</taxon>
        <taxon>Tetrabaenaceae</taxon>
        <taxon>Tetrabaena</taxon>
    </lineage>
</organism>
<dbReference type="InterPro" id="IPR036265">
    <property type="entry name" value="HIT-like_sf"/>
</dbReference>